<accession>A0A9E6ZLT5</accession>
<evidence type="ECO:0000256" key="1">
    <source>
        <dbReference type="ARBA" id="ARBA00001917"/>
    </source>
</evidence>
<dbReference type="Proteomes" id="UP000831290">
    <property type="component" value="Chromosome"/>
</dbReference>
<evidence type="ECO:0000313" key="7">
    <source>
        <dbReference type="Proteomes" id="UP000831290"/>
    </source>
</evidence>
<reference evidence="6" key="1">
    <citation type="submission" date="2022-03" db="EMBL/GenBank/DDBJ databases">
        <title>Description of Abyssus ytuae gen. nov., sp. nov., a novel member of the family Flavobacteriaceae isolated from the sediment of Mariana Trench.</title>
        <authorList>
            <person name="Zhang J."/>
            <person name="Xu X."/>
        </authorList>
    </citation>
    <scope>NUCLEOTIDE SEQUENCE</scope>
    <source>
        <strain evidence="6">MT3330</strain>
    </source>
</reference>
<dbReference type="InterPro" id="IPR002563">
    <property type="entry name" value="Flavin_Rdtase-like_dom"/>
</dbReference>
<dbReference type="KEGG" id="fbm:MQE35_02440"/>
<dbReference type="SUPFAM" id="SSF50475">
    <property type="entry name" value="FMN-binding split barrel"/>
    <property type="match status" value="1"/>
</dbReference>
<proteinExistence type="inferred from homology"/>
<organism evidence="6 7">
    <name type="scientific">Abyssalbus ytuae</name>
    <dbReference type="NCBI Taxonomy" id="2926907"/>
    <lineage>
        <taxon>Bacteria</taxon>
        <taxon>Pseudomonadati</taxon>
        <taxon>Bacteroidota</taxon>
        <taxon>Flavobacteriia</taxon>
        <taxon>Flavobacteriales</taxon>
        <taxon>Flavobacteriaceae</taxon>
        <taxon>Abyssalbus</taxon>
    </lineage>
</organism>
<dbReference type="Gene3D" id="2.30.110.10">
    <property type="entry name" value="Electron Transport, Fmn-binding Protein, Chain A"/>
    <property type="match status" value="1"/>
</dbReference>
<dbReference type="GO" id="GO:0010181">
    <property type="term" value="F:FMN binding"/>
    <property type="evidence" value="ECO:0007669"/>
    <property type="project" value="InterPro"/>
</dbReference>
<evidence type="ECO:0000313" key="6">
    <source>
        <dbReference type="EMBL" id="UOB18167.1"/>
    </source>
</evidence>
<evidence type="ECO:0000259" key="5">
    <source>
        <dbReference type="SMART" id="SM00903"/>
    </source>
</evidence>
<protein>
    <submittedName>
        <fullName evidence="6">Flavin reductase family protein</fullName>
    </submittedName>
</protein>
<dbReference type="AlphaFoldDB" id="A0A9E6ZLT5"/>
<sequence length="298" mass="33529">MLTIDPQNVETHIFHQYLLGSVSPRPIAFASTVDAKGNVNLSPYSFFNCFSAKPPVLVFSPSRRVRDNTIKHTLENILETKEVVINIVNYSMAEQMSLSSTEYKKGVNEFIKAGFTEEKSVKVKPPRISQSPVAFECKVNDIIELGKEGGAGNLIICEVLLVHINENILDENNMISPFKLDAVARMGGNWYCRTNSTNIFEIPRPVSYSIGFDNLPPTLLQSRVLTGNNLARLASVEKIPEITPEDGFLDSKLDNLFNKADGNKQVFVDKVHQKMKELIENNKITDAWKLLLKHENYK</sequence>
<evidence type="ECO:0000256" key="3">
    <source>
        <dbReference type="ARBA" id="ARBA00022643"/>
    </source>
</evidence>
<dbReference type="SMART" id="SM00903">
    <property type="entry name" value="Flavin_Reduct"/>
    <property type="match status" value="1"/>
</dbReference>
<dbReference type="RefSeq" id="WP_255844184.1">
    <property type="nucleotide sequence ID" value="NZ_CP094358.1"/>
</dbReference>
<evidence type="ECO:0000256" key="4">
    <source>
        <dbReference type="ARBA" id="ARBA00038054"/>
    </source>
</evidence>
<keyword evidence="7" id="KW-1185">Reference proteome</keyword>
<evidence type="ECO:0000256" key="2">
    <source>
        <dbReference type="ARBA" id="ARBA00022630"/>
    </source>
</evidence>
<dbReference type="InterPro" id="IPR012349">
    <property type="entry name" value="Split_barrel_FMN-bd"/>
</dbReference>
<comment type="similarity">
    <text evidence="4">Belongs to the flavoredoxin family.</text>
</comment>
<gene>
    <name evidence="6" type="ORF">MQE35_02440</name>
</gene>
<name>A0A9E6ZLT5_9FLAO</name>
<dbReference type="PANTHER" id="PTHR33798:SF5">
    <property type="entry name" value="FLAVIN REDUCTASE LIKE DOMAIN-CONTAINING PROTEIN"/>
    <property type="match status" value="1"/>
</dbReference>
<dbReference type="GO" id="GO:0016646">
    <property type="term" value="F:oxidoreductase activity, acting on the CH-NH group of donors, NAD or NADP as acceptor"/>
    <property type="evidence" value="ECO:0007669"/>
    <property type="project" value="UniProtKB-ARBA"/>
</dbReference>
<dbReference type="PANTHER" id="PTHR33798">
    <property type="entry name" value="FLAVOPROTEIN OXYGENASE"/>
    <property type="match status" value="1"/>
</dbReference>
<comment type="cofactor">
    <cofactor evidence="1">
        <name>FMN</name>
        <dbReference type="ChEBI" id="CHEBI:58210"/>
    </cofactor>
</comment>
<feature type="domain" description="Flavin reductase like" evidence="5">
    <location>
        <begin position="22"/>
        <end position="174"/>
    </location>
</feature>
<keyword evidence="3" id="KW-0288">FMN</keyword>
<dbReference type="Pfam" id="PF01613">
    <property type="entry name" value="Flavin_Reduct"/>
    <property type="match status" value="1"/>
</dbReference>
<keyword evidence="2" id="KW-0285">Flavoprotein</keyword>
<dbReference type="EMBL" id="CP094358">
    <property type="protein sequence ID" value="UOB18167.1"/>
    <property type="molecule type" value="Genomic_DNA"/>
</dbReference>